<organism evidence="1">
    <name type="scientific">Arundo donax</name>
    <name type="common">Giant reed</name>
    <name type="synonym">Donax arundinaceus</name>
    <dbReference type="NCBI Taxonomy" id="35708"/>
    <lineage>
        <taxon>Eukaryota</taxon>
        <taxon>Viridiplantae</taxon>
        <taxon>Streptophyta</taxon>
        <taxon>Embryophyta</taxon>
        <taxon>Tracheophyta</taxon>
        <taxon>Spermatophyta</taxon>
        <taxon>Magnoliopsida</taxon>
        <taxon>Liliopsida</taxon>
        <taxon>Poales</taxon>
        <taxon>Poaceae</taxon>
        <taxon>PACMAD clade</taxon>
        <taxon>Arundinoideae</taxon>
        <taxon>Arundineae</taxon>
        <taxon>Arundo</taxon>
    </lineage>
</organism>
<sequence>MYNLPLLPEVWFFKHYIQSTNELYLLSIPTLERTRVFHLRDPCCFVYDLY</sequence>
<accession>A0A0A9GTA7</accession>
<name>A0A0A9GTA7_ARUDO</name>
<dbReference type="AlphaFoldDB" id="A0A0A9GTA7"/>
<reference evidence="1" key="2">
    <citation type="journal article" date="2015" name="Data Brief">
        <title>Shoot transcriptome of the giant reed, Arundo donax.</title>
        <authorList>
            <person name="Barrero R.A."/>
            <person name="Guerrero F.D."/>
            <person name="Moolhuijzen P."/>
            <person name="Goolsby J.A."/>
            <person name="Tidwell J."/>
            <person name="Bellgard S.E."/>
            <person name="Bellgard M.I."/>
        </authorList>
    </citation>
    <scope>NUCLEOTIDE SEQUENCE</scope>
    <source>
        <tissue evidence="1">Shoot tissue taken approximately 20 cm above the soil surface</tissue>
    </source>
</reference>
<evidence type="ECO:0000313" key="1">
    <source>
        <dbReference type="EMBL" id="JAE23793.1"/>
    </source>
</evidence>
<protein>
    <submittedName>
        <fullName evidence="1">Uncharacterized protein</fullName>
    </submittedName>
</protein>
<reference evidence="1" key="1">
    <citation type="submission" date="2014-09" db="EMBL/GenBank/DDBJ databases">
        <authorList>
            <person name="Magalhaes I.L.F."/>
            <person name="Oliveira U."/>
            <person name="Santos F.R."/>
            <person name="Vidigal T.H.D.A."/>
            <person name="Brescovit A.D."/>
            <person name="Santos A.J."/>
        </authorList>
    </citation>
    <scope>NUCLEOTIDE SEQUENCE</scope>
    <source>
        <tissue evidence="1">Shoot tissue taken approximately 20 cm above the soil surface</tissue>
    </source>
</reference>
<proteinExistence type="predicted"/>
<dbReference type="EMBL" id="GBRH01174103">
    <property type="protein sequence ID" value="JAE23793.1"/>
    <property type="molecule type" value="Transcribed_RNA"/>
</dbReference>